<dbReference type="InterPro" id="IPR055217">
    <property type="entry name" value="TPR_EMC2"/>
</dbReference>
<dbReference type="SUPFAM" id="SSF48452">
    <property type="entry name" value="TPR-like"/>
    <property type="match status" value="1"/>
</dbReference>
<evidence type="ECO:0000256" key="3">
    <source>
        <dbReference type="PROSITE-ProRule" id="PRU00339"/>
    </source>
</evidence>
<feature type="repeat" description="TPR" evidence="3">
    <location>
        <begin position="173"/>
        <end position="206"/>
    </location>
</feature>
<accession>A0AA88GH56</accession>
<evidence type="ECO:0000259" key="5">
    <source>
        <dbReference type="Pfam" id="PF22890"/>
    </source>
</evidence>
<keyword evidence="2 3" id="KW-0802">TPR repeat</keyword>
<comment type="subunit">
    <text evidence="4">Component of the ER membrane protein complex (EMC).</text>
</comment>
<sequence>MTTPSLLELEKELRALEITSEPSATLCIDIIKEVCERSALRRPDLVMRCGEALLFGSRKKEAFSRLGNSVWDFYEYLLRAALDLNHNVLAGKCLEILQNKFGDTLRVKKLEALALEGAGEFEQALAVYDDLIEMHPTDAVCYKRKVAIYKSQNLLAESVQALNRYLQIYQNDLEAYEELADIYLTLGDYKSALFCIEEMILSSPENYIFHLKYADILYTIGDFRNARKYYSQSLNINSENNTRALFGLYLTCKALGSSERLNRELSALTKQKLVQQYEKSGNKEMATLLNRALEGVTEN</sequence>
<dbReference type="InterPro" id="IPR039856">
    <property type="entry name" value="EMC2-like"/>
</dbReference>
<dbReference type="EMBL" id="PYSW02000039">
    <property type="protein sequence ID" value="KAG2375385.1"/>
    <property type="molecule type" value="Genomic_DNA"/>
</dbReference>
<dbReference type="GO" id="GO:0072546">
    <property type="term" value="C:EMC complex"/>
    <property type="evidence" value="ECO:0007669"/>
    <property type="project" value="UniProtKB-UniRule"/>
</dbReference>
<dbReference type="Pfam" id="PF22890">
    <property type="entry name" value="TPR_EMC2"/>
    <property type="match status" value="1"/>
</dbReference>
<keyword evidence="4" id="KW-0256">Endoplasmic reticulum</keyword>
<reference evidence="6 7" key="1">
    <citation type="journal article" date="2018" name="BMC Genomics">
        <title>The genome of Naegleria lovaniensis, the basis for a comparative approach to unravel pathogenicity factors of the human pathogenic amoeba N. fowleri.</title>
        <authorList>
            <person name="Liechti N."/>
            <person name="Schurch N."/>
            <person name="Bruggmann R."/>
            <person name="Wittwer M."/>
        </authorList>
    </citation>
    <scope>NUCLEOTIDE SEQUENCE [LARGE SCALE GENOMIC DNA]</scope>
    <source>
        <strain evidence="6 7">ATCC 30569</strain>
    </source>
</reference>
<name>A0AA88GH56_NAELO</name>
<comment type="caution">
    <text evidence="6">The sequence shown here is derived from an EMBL/GenBank/DDBJ whole genome shotgun (WGS) entry which is preliminary data.</text>
</comment>
<dbReference type="InterPro" id="IPR011990">
    <property type="entry name" value="TPR-like_helical_dom_sf"/>
</dbReference>
<dbReference type="PROSITE" id="PS50005">
    <property type="entry name" value="TPR"/>
    <property type="match status" value="1"/>
</dbReference>
<evidence type="ECO:0000313" key="6">
    <source>
        <dbReference type="EMBL" id="KAG2375385.1"/>
    </source>
</evidence>
<comment type="similarity">
    <text evidence="4">Belongs to the EMC2 family.</text>
</comment>
<organism evidence="6 7">
    <name type="scientific">Naegleria lovaniensis</name>
    <name type="common">Amoeba</name>
    <dbReference type="NCBI Taxonomy" id="51637"/>
    <lineage>
        <taxon>Eukaryota</taxon>
        <taxon>Discoba</taxon>
        <taxon>Heterolobosea</taxon>
        <taxon>Tetramitia</taxon>
        <taxon>Eutetramitia</taxon>
        <taxon>Vahlkampfiidae</taxon>
        <taxon>Naegleria</taxon>
    </lineage>
</organism>
<dbReference type="Gene3D" id="1.25.40.10">
    <property type="entry name" value="Tetratricopeptide repeat domain"/>
    <property type="match status" value="1"/>
</dbReference>
<dbReference type="PANTHER" id="PTHR12760">
    <property type="entry name" value="TETRATRICOPEPTIDE REPEAT PROTEIN"/>
    <property type="match status" value="1"/>
</dbReference>
<dbReference type="GeneID" id="68102462"/>
<keyword evidence="4" id="KW-0472">Membrane</keyword>
<dbReference type="InterPro" id="IPR019734">
    <property type="entry name" value="TPR_rpt"/>
</dbReference>
<evidence type="ECO:0000256" key="1">
    <source>
        <dbReference type="ARBA" id="ARBA00022737"/>
    </source>
</evidence>
<keyword evidence="7" id="KW-1185">Reference proteome</keyword>
<dbReference type="RefSeq" id="XP_044544559.1">
    <property type="nucleotide sequence ID" value="XM_044685505.1"/>
</dbReference>
<evidence type="ECO:0000256" key="4">
    <source>
        <dbReference type="RuleBase" id="RU367091"/>
    </source>
</evidence>
<proteinExistence type="inferred from homology"/>
<dbReference type="SMART" id="SM00028">
    <property type="entry name" value="TPR"/>
    <property type="match status" value="4"/>
</dbReference>
<evidence type="ECO:0000256" key="2">
    <source>
        <dbReference type="ARBA" id="ARBA00022803"/>
    </source>
</evidence>
<keyword evidence="1" id="KW-0677">Repeat</keyword>
<dbReference type="AlphaFoldDB" id="A0AA88GH56"/>
<comment type="subcellular location">
    <subcellularLocation>
        <location evidence="4">Endoplasmic reticulum membrane</location>
        <topology evidence="4">Peripheral membrane protein</topology>
        <orientation evidence="4">Cytoplasmic side</orientation>
    </subcellularLocation>
</comment>
<comment type="function">
    <text evidence="4">Part of the endoplasmic reticulum membrane protein complex (EMC) that enables the energy-independent insertion into endoplasmic reticulum membranes of newly synthesized membrane proteins.</text>
</comment>
<evidence type="ECO:0000313" key="7">
    <source>
        <dbReference type="Proteomes" id="UP000816034"/>
    </source>
</evidence>
<protein>
    <recommendedName>
        <fullName evidence="4">ER membrane protein complex subunit 2</fullName>
    </recommendedName>
</protein>
<gene>
    <name evidence="6" type="ORF">C9374_010008</name>
</gene>
<feature type="domain" description="EMC2 TPR-like" evidence="5">
    <location>
        <begin position="108"/>
        <end position="234"/>
    </location>
</feature>
<dbReference type="Proteomes" id="UP000816034">
    <property type="component" value="Unassembled WGS sequence"/>
</dbReference>